<gene>
    <name evidence="1" type="ORF">G8549_004538</name>
</gene>
<dbReference type="AlphaFoldDB" id="A0A763V0C8"/>
<sequence length="180" mass="20910">MNSFKESYQPVFEIVCRLLGNGWRVNIIDECEYRIKLTSPKFKNYSIHIRHEKNRLVIVGSVDCYYWRSPCHKCTVSLKRNPVDIAGDIQRKIIFTAQEEISAAQKYTEERKNKKEHDKIVIGMLSRIVEITPYYNYLTGFKTKNGINGAINENYSGYGIKFDGLDTEQLIKIVGFLSEL</sequence>
<dbReference type="EMBL" id="DAAYKR010000016">
    <property type="protein sequence ID" value="HAG4612925.1"/>
    <property type="molecule type" value="Genomic_DNA"/>
</dbReference>
<organism evidence="1">
    <name type="scientific">Salmonella enterica</name>
    <name type="common">Salmonella choleraesuis</name>
    <dbReference type="NCBI Taxonomy" id="28901"/>
    <lineage>
        <taxon>Bacteria</taxon>
        <taxon>Pseudomonadati</taxon>
        <taxon>Pseudomonadota</taxon>
        <taxon>Gammaproteobacteria</taxon>
        <taxon>Enterobacterales</taxon>
        <taxon>Enterobacteriaceae</taxon>
        <taxon>Salmonella</taxon>
    </lineage>
</organism>
<evidence type="ECO:0000313" key="1">
    <source>
        <dbReference type="EMBL" id="HAG4612925.1"/>
    </source>
</evidence>
<name>A0A763V0C8_SALER</name>
<protein>
    <submittedName>
        <fullName evidence="1">Uncharacterized protein</fullName>
    </submittedName>
</protein>
<comment type="caution">
    <text evidence="1">The sequence shown here is derived from an EMBL/GenBank/DDBJ whole genome shotgun (WGS) entry which is preliminary data.</text>
</comment>
<proteinExistence type="predicted"/>
<accession>A0A763V0C8</accession>
<reference evidence="1" key="1">
    <citation type="journal article" date="2018" name="Genome Biol.">
        <title>SKESA: strategic k-mer extension for scrupulous assemblies.</title>
        <authorList>
            <person name="Souvorov A."/>
            <person name="Agarwala R."/>
            <person name="Lipman D.J."/>
        </authorList>
    </citation>
    <scope>NUCLEOTIDE SEQUENCE</scope>
    <source>
        <strain evidence="1">MA.CCC_P6</strain>
    </source>
</reference>
<reference evidence="1" key="2">
    <citation type="submission" date="2020-02" db="EMBL/GenBank/DDBJ databases">
        <authorList>
            <consortium name="NCBI Pathogen Detection Project"/>
        </authorList>
    </citation>
    <scope>NUCLEOTIDE SEQUENCE</scope>
    <source>
        <strain evidence="1">MA.CCC_P6</strain>
    </source>
</reference>